<dbReference type="SUPFAM" id="SSF56219">
    <property type="entry name" value="DNase I-like"/>
    <property type="match status" value="1"/>
</dbReference>
<dbReference type="PANTHER" id="PTHR42834">
    <property type="entry name" value="ENDONUCLEASE/EXONUCLEASE/PHOSPHATASE FAMILY PROTEIN (AFU_ORTHOLOGUE AFUA_3G09210)"/>
    <property type="match status" value="1"/>
</dbReference>
<feature type="region of interest" description="Disordered" evidence="1">
    <location>
        <begin position="150"/>
        <end position="233"/>
    </location>
</feature>
<dbReference type="Pfam" id="PF00932">
    <property type="entry name" value="LTD"/>
    <property type="match status" value="1"/>
</dbReference>
<dbReference type="PROSITE" id="PS51841">
    <property type="entry name" value="LTD"/>
    <property type="match status" value="1"/>
</dbReference>
<accession>A0ABV8B3U2</accession>
<comment type="caution">
    <text evidence="4">The sequence shown here is derived from an EMBL/GenBank/DDBJ whole genome shotgun (WGS) entry which is preliminary data.</text>
</comment>
<reference evidence="5" key="1">
    <citation type="journal article" date="2019" name="Int. J. Syst. Evol. Microbiol.">
        <title>The Global Catalogue of Microorganisms (GCM) 10K type strain sequencing project: providing services to taxonomists for standard genome sequencing and annotation.</title>
        <authorList>
            <consortium name="The Broad Institute Genomics Platform"/>
            <consortium name="The Broad Institute Genome Sequencing Center for Infectious Disease"/>
            <person name="Wu L."/>
            <person name="Ma J."/>
        </authorList>
    </citation>
    <scope>NUCLEOTIDE SEQUENCE [LARGE SCALE GENOMIC DNA]</scope>
    <source>
        <strain evidence="5">CCUG 61889</strain>
    </source>
</reference>
<dbReference type="InterPro" id="IPR001322">
    <property type="entry name" value="Lamin_tail_dom"/>
</dbReference>
<evidence type="ECO:0000256" key="2">
    <source>
        <dbReference type="SAM" id="SignalP"/>
    </source>
</evidence>
<dbReference type="Pfam" id="PF19580">
    <property type="entry name" value="Exo_endo_phos_3"/>
    <property type="match status" value="1"/>
</dbReference>
<dbReference type="InterPro" id="IPR005135">
    <property type="entry name" value="Endo/exonuclease/phosphatase"/>
</dbReference>
<dbReference type="Gene3D" id="3.60.10.10">
    <property type="entry name" value="Endonuclease/exonuclease/phosphatase"/>
    <property type="match status" value="1"/>
</dbReference>
<dbReference type="RefSeq" id="WP_377914838.1">
    <property type="nucleotide sequence ID" value="NZ_JBHRZT010000043.1"/>
</dbReference>
<keyword evidence="2" id="KW-0732">Signal</keyword>
<evidence type="ECO:0000259" key="3">
    <source>
        <dbReference type="PROSITE" id="PS51841"/>
    </source>
</evidence>
<dbReference type="InterPro" id="IPR036691">
    <property type="entry name" value="Endo/exonu/phosph_ase_sf"/>
</dbReference>
<evidence type="ECO:0000313" key="5">
    <source>
        <dbReference type="Proteomes" id="UP001595752"/>
    </source>
</evidence>
<dbReference type="InterPro" id="IPR036415">
    <property type="entry name" value="Lamin_tail_dom_sf"/>
</dbReference>
<gene>
    <name evidence="4" type="ORF">ACFOU2_10480</name>
</gene>
<dbReference type="PANTHER" id="PTHR42834:SF1">
    <property type="entry name" value="ENDONUCLEASE_EXONUCLEASE_PHOSPHATASE FAMILY PROTEIN (AFU_ORTHOLOGUE AFUA_3G09210)"/>
    <property type="match status" value="1"/>
</dbReference>
<name>A0ABV8B3U2_9BACI</name>
<dbReference type="EMBL" id="JBHRZT010000043">
    <property type="protein sequence ID" value="MFC3883906.1"/>
    <property type="molecule type" value="Genomic_DNA"/>
</dbReference>
<evidence type="ECO:0000313" key="4">
    <source>
        <dbReference type="EMBL" id="MFC3883906.1"/>
    </source>
</evidence>
<dbReference type="SUPFAM" id="SSF74853">
    <property type="entry name" value="Lamin A/C globular tail domain"/>
    <property type="match status" value="1"/>
</dbReference>
<keyword evidence="5" id="KW-1185">Reference proteome</keyword>
<feature type="signal peptide" evidence="2">
    <location>
        <begin position="1"/>
        <end position="33"/>
    </location>
</feature>
<dbReference type="Proteomes" id="UP001595752">
    <property type="component" value="Unassembled WGS sequence"/>
</dbReference>
<feature type="domain" description="LTD" evidence="3">
    <location>
        <begin position="23"/>
        <end position="163"/>
    </location>
</feature>
<proteinExistence type="predicted"/>
<sequence length="813" mass="88047">MEIKRLVKMKKVLNVSLVSFLLLPAAISNTAKAETNTAEHIVISEVYGGGGNNGATLKNDFIELYNPTDHAVSLEGWTVQYASSTGSFSTNKTELKGTIQPKSYYLVQQAAGANAAAELLPTPDTEGKIAMSGSSGKVALVRNEEAVTGKDDPDVVDFVGYGSSASQYEGDAPTDSLSNATSAQRKDPNVDTNNNKADFEVKEPTPVNSIGQVPDQPDNGGDTGTPGDEEIPEPTLRIHDIQGAAHTSPLTDQEVTNIQGIVTTVDAKGFYMQDDQQDSSPKTSEGIYVYKRDAEVQVGDKVSVNGIVKEHGYEGELTITEMTNATVKKMSSGNALPAPTILGQGDYVLPTKVIDNDNFDEFNPAEDGIDFFESIEGMYVQVNDAKVVGPTNKYGEIPVVPGNEPLDEQLTPMGGVLLKEDDSNPERIIIDDVLIAEEPQVKVGDSFAGAIKGVMHYSYSNFKLLNTEPLPEVAEGKKEREATTIQFDKDQLTIASYNVENFSKSVGTEKTERLAKAIVEKLKNPDIVGLVEVQDNDGPKNSGVTDASESYQTLIEAIKAAGGPAYQFTDIAPEDKKDGGQPGGNIRVGYIYNPERVQLVDDKPKGDALTAVEVGKNGLTLNPGRIDPTNPVFENSRKPLAAEFKFKGRKVTVIANHFNSKGGDDALFGSNQPPVLESEKQRMEIAKVVNGFVQDIVENNPNANVVVLGDLNDFQFSKPLKTLKGNVLTSMIEELPLEQQYTYNYEGNAQVLDHILVSNNLTSRTKVDIVNINSDFTEEHGRASDHDPVIVQLDLKVKPAEYSYFKTVSNLIK</sequence>
<dbReference type="Gene3D" id="2.60.40.1260">
    <property type="entry name" value="Lamin Tail domain"/>
    <property type="match status" value="1"/>
</dbReference>
<protein>
    <submittedName>
        <fullName evidence="4">Lamin tail domain-containing protein</fullName>
    </submittedName>
</protein>
<dbReference type="CDD" id="cd10283">
    <property type="entry name" value="MnuA_DNase1-like"/>
    <property type="match status" value="1"/>
</dbReference>
<dbReference type="CDD" id="cd04486">
    <property type="entry name" value="YhcR_OBF_like"/>
    <property type="match status" value="1"/>
</dbReference>
<organism evidence="4 5">
    <name type="scientific">Bacillus songklensis</name>
    <dbReference type="NCBI Taxonomy" id="1069116"/>
    <lineage>
        <taxon>Bacteria</taxon>
        <taxon>Bacillati</taxon>
        <taxon>Bacillota</taxon>
        <taxon>Bacilli</taxon>
        <taxon>Bacillales</taxon>
        <taxon>Bacillaceae</taxon>
        <taxon>Bacillus</taxon>
    </lineage>
</organism>
<evidence type="ECO:0000256" key="1">
    <source>
        <dbReference type="SAM" id="MobiDB-lite"/>
    </source>
</evidence>
<feature type="chain" id="PRO_5046241440" evidence="2">
    <location>
        <begin position="34"/>
        <end position="813"/>
    </location>
</feature>